<dbReference type="InterPro" id="IPR024567">
    <property type="entry name" value="RNase_HII/HIII_dom"/>
</dbReference>
<evidence type="ECO:0000256" key="1">
    <source>
        <dbReference type="ARBA" id="ARBA00000077"/>
    </source>
</evidence>
<keyword evidence="13 14" id="KW-0464">Manganese</keyword>
<dbReference type="GO" id="GO:0003723">
    <property type="term" value="F:RNA binding"/>
    <property type="evidence" value="ECO:0007669"/>
    <property type="project" value="UniProtKB-UniRule"/>
</dbReference>
<dbReference type="GO" id="GO:0030145">
    <property type="term" value="F:manganese ion binding"/>
    <property type="evidence" value="ECO:0007669"/>
    <property type="project" value="UniProtKB-UniRule"/>
</dbReference>
<comment type="caution">
    <text evidence="18">The sequence shown here is derived from an EMBL/GenBank/DDBJ whole genome shotgun (WGS) entry which is preliminary data.</text>
</comment>
<keyword evidence="8 14" id="KW-0963">Cytoplasm</keyword>
<comment type="catalytic activity">
    <reaction evidence="1 14 15 16">
        <text>Endonucleolytic cleavage to 5'-phosphomonoester.</text>
        <dbReference type="EC" id="3.1.26.4"/>
    </reaction>
</comment>
<evidence type="ECO:0000313" key="19">
    <source>
        <dbReference type="Proteomes" id="UP000823896"/>
    </source>
</evidence>
<evidence type="ECO:0000256" key="2">
    <source>
        <dbReference type="ARBA" id="ARBA00001946"/>
    </source>
</evidence>
<dbReference type="PANTHER" id="PTHR10954">
    <property type="entry name" value="RIBONUCLEASE H2 SUBUNIT A"/>
    <property type="match status" value="1"/>
</dbReference>
<organism evidence="18 19">
    <name type="scientific">Candidatus Merdibacter merdavium</name>
    <dbReference type="NCBI Taxonomy" id="2838692"/>
    <lineage>
        <taxon>Bacteria</taxon>
        <taxon>Bacillati</taxon>
        <taxon>Bacillota</taxon>
        <taxon>Erysipelotrichia</taxon>
        <taxon>Erysipelotrichales</taxon>
        <taxon>Erysipelotrichaceae</taxon>
        <taxon>Merdibacter</taxon>
    </lineage>
</organism>
<evidence type="ECO:0000256" key="7">
    <source>
        <dbReference type="ARBA" id="ARBA00019179"/>
    </source>
</evidence>
<dbReference type="Pfam" id="PF01351">
    <property type="entry name" value="RNase_HII"/>
    <property type="match status" value="1"/>
</dbReference>
<evidence type="ECO:0000256" key="10">
    <source>
        <dbReference type="ARBA" id="ARBA00022723"/>
    </source>
</evidence>
<evidence type="ECO:0000256" key="6">
    <source>
        <dbReference type="ARBA" id="ARBA00012180"/>
    </source>
</evidence>
<dbReference type="PANTHER" id="PTHR10954:SF18">
    <property type="entry name" value="RIBONUCLEASE HII"/>
    <property type="match status" value="1"/>
</dbReference>
<dbReference type="Proteomes" id="UP000823896">
    <property type="component" value="Unassembled WGS sequence"/>
</dbReference>
<comment type="function">
    <text evidence="3 14 16">Endonuclease that specifically degrades the RNA of RNA-DNA hybrids.</text>
</comment>
<dbReference type="InterPro" id="IPR036397">
    <property type="entry name" value="RNaseH_sf"/>
</dbReference>
<dbReference type="InterPro" id="IPR022898">
    <property type="entry name" value="RNase_HII"/>
</dbReference>
<evidence type="ECO:0000256" key="15">
    <source>
        <dbReference type="PROSITE-ProRule" id="PRU01319"/>
    </source>
</evidence>
<dbReference type="EMBL" id="DWWM01000057">
    <property type="protein sequence ID" value="HJC37312.1"/>
    <property type="molecule type" value="Genomic_DNA"/>
</dbReference>
<evidence type="ECO:0000313" key="18">
    <source>
        <dbReference type="EMBL" id="HJC37312.1"/>
    </source>
</evidence>
<dbReference type="GO" id="GO:0043137">
    <property type="term" value="P:DNA replication, removal of RNA primer"/>
    <property type="evidence" value="ECO:0007669"/>
    <property type="project" value="TreeGrafter"/>
</dbReference>
<evidence type="ECO:0000256" key="8">
    <source>
        <dbReference type="ARBA" id="ARBA00022490"/>
    </source>
</evidence>
<dbReference type="NCBIfam" id="NF000595">
    <property type="entry name" value="PRK00015.1-3"/>
    <property type="match status" value="1"/>
</dbReference>
<dbReference type="GO" id="GO:0032299">
    <property type="term" value="C:ribonuclease H2 complex"/>
    <property type="evidence" value="ECO:0007669"/>
    <property type="project" value="TreeGrafter"/>
</dbReference>
<accession>A0A9D2NSW4</accession>
<dbReference type="HAMAP" id="MF_00052_B">
    <property type="entry name" value="RNase_HII_B"/>
    <property type="match status" value="1"/>
</dbReference>
<evidence type="ECO:0000256" key="11">
    <source>
        <dbReference type="ARBA" id="ARBA00022759"/>
    </source>
</evidence>
<comment type="similarity">
    <text evidence="5 14 16">Belongs to the RNase HII family.</text>
</comment>
<keyword evidence="9 14" id="KW-0540">Nuclease</keyword>
<keyword evidence="12 14" id="KW-0378">Hydrolase</keyword>
<comment type="subcellular location">
    <subcellularLocation>
        <location evidence="4 14">Cytoplasm</location>
    </subcellularLocation>
</comment>
<evidence type="ECO:0000256" key="14">
    <source>
        <dbReference type="HAMAP-Rule" id="MF_00052"/>
    </source>
</evidence>
<dbReference type="GO" id="GO:0005737">
    <property type="term" value="C:cytoplasm"/>
    <property type="evidence" value="ECO:0007669"/>
    <property type="project" value="UniProtKB-SubCell"/>
</dbReference>
<evidence type="ECO:0000256" key="12">
    <source>
        <dbReference type="ARBA" id="ARBA00022801"/>
    </source>
</evidence>
<evidence type="ECO:0000256" key="13">
    <source>
        <dbReference type="ARBA" id="ARBA00023211"/>
    </source>
</evidence>
<dbReference type="InterPro" id="IPR012337">
    <property type="entry name" value="RNaseH-like_sf"/>
</dbReference>
<dbReference type="CDD" id="cd07182">
    <property type="entry name" value="RNase_HII_bacteria_HII_like"/>
    <property type="match status" value="1"/>
</dbReference>
<evidence type="ECO:0000256" key="16">
    <source>
        <dbReference type="RuleBase" id="RU003515"/>
    </source>
</evidence>
<dbReference type="GO" id="GO:0006298">
    <property type="term" value="P:mismatch repair"/>
    <property type="evidence" value="ECO:0007669"/>
    <property type="project" value="TreeGrafter"/>
</dbReference>
<dbReference type="Gene3D" id="3.30.420.10">
    <property type="entry name" value="Ribonuclease H-like superfamily/Ribonuclease H"/>
    <property type="match status" value="1"/>
</dbReference>
<keyword evidence="10 14" id="KW-0479">Metal-binding</keyword>
<dbReference type="AlphaFoldDB" id="A0A9D2NSW4"/>
<comment type="cofactor">
    <cofactor evidence="2">
        <name>Mg(2+)</name>
        <dbReference type="ChEBI" id="CHEBI:18420"/>
    </cofactor>
</comment>
<dbReference type="SUPFAM" id="SSF53098">
    <property type="entry name" value="Ribonuclease H-like"/>
    <property type="match status" value="1"/>
</dbReference>
<sequence>MKIEHTHEIAWWDAGMKHIIGLDEAGRGPIAGPLVVAGVCFSPYYAHEEIYDSKKLSEKKREQLYDEIMAQALETHVVIVDPQTVDEKNIYRATQDAMQQIVDAFVRKDGVLTDAMPLPACTLPCEPLIKGDMKSVSIAAASILAKVTRDRIMKGYDAQYPQYGFARHKGYPTKAHLQALETYGVLPIHRRSYAPVREALMPHLDLCFDAHDQH</sequence>
<dbReference type="PROSITE" id="PS51975">
    <property type="entry name" value="RNASE_H_2"/>
    <property type="match status" value="1"/>
</dbReference>
<gene>
    <name evidence="14" type="primary">rnhB</name>
    <name evidence="18" type="ORF">H9702_09335</name>
</gene>
<evidence type="ECO:0000256" key="9">
    <source>
        <dbReference type="ARBA" id="ARBA00022722"/>
    </source>
</evidence>
<feature type="binding site" evidence="14 15">
    <location>
        <position position="23"/>
    </location>
    <ligand>
        <name>a divalent metal cation</name>
        <dbReference type="ChEBI" id="CHEBI:60240"/>
    </ligand>
</feature>
<dbReference type="InterPro" id="IPR001352">
    <property type="entry name" value="RNase_HII/HIII"/>
</dbReference>
<evidence type="ECO:0000256" key="4">
    <source>
        <dbReference type="ARBA" id="ARBA00004496"/>
    </source>
</evidence>
<name>A0A9D2NSW4_9FIRM</name>
<proteinExistence type="inferred from homology"/>
<evidence type="ECO:0000256" key="5">
    <source>
        <dbReference type="ARBA" id="ARBA00007383"/>
    </source>
</evidence>
<reference evidence="18" key="2">
    <citation type="submission" date="2021-04" db="EMBL/GenBank/DDBJ databases">
        <authorList>
            <person name="Gilroy R."/>
        </authorList>
    </citation>
    <scope>NUCLEOTIDE SEQUENCE</scope>
    <source>
        <strain evidence="18">CHK187-11901</strain>
    </source>
</reference>
<dbReference type="EC" id="3.1.26.4" evidence="6 14"/>
<evidence type="ECO:0000259" key="17">
    <source>
        <dbReference type="PROSITE" id="PS51975"/>
    </source>
</evidence>
<reference evidence="18" key="1">
    <citation type="journal article" date="2021" name="PeerJ">
        <title>Extensive microbial diversity within the chicken gut microbiome revealed by metagenomics and culture.</title>
        <authorList>
            <person name="Gilroy R."/>
            <person name="Ravi A."/>
            <person name="Getino M."/>
            <person name="Pursley I."/>
            <person name="Horton D.L."/>
            <person name="Alikhan N.F."/>
            <person name="Baker D."/>
            <person name="Gharbi K."/>
            <person name="Hall N."/>
            <person name="Watson M."/>
            <person name="Adriaenssens E.M."/>
            <person name="Foster-Nyarko E."/>
            <person name="Jarju S."/>
            <person name="Secka A."/>
            <person name="Antonio M."/>
            <person name="Oren A."/>
            <person name="Chaudhuri R.R."/>
            <person name="La Ragione R."/>
            <person name="Hildebrand F."/>
            <person name="Pallen M.J."/>
        </authorList>
    </citation>
    <scope>NUCLEOTIDE SEQUENCE</scope>
    <source>
        <strain evidence="18">CHK187-11901</strain>
    </source>
</reference>
<protein>
    <recommendedName>
        <fullName evidence="7 14">Ribonuclease HII</fullName>
        <shortName evidence="14">RNase HII</shortName>
        <ecNumber evidence="6 14">3.1.26.4</ecNumber>
    </recommendedName>
</protein>
<keyword evidence="11 14" id="KW-0255">Endonuclease</keyword>
<feature type="binding site" evidence="14 15">
    <location>
        <position position="24"/>
    </location>
    <ligand>
        <name>a divalent metal cation</name>
        <dbReference type="ChEBI" id="CHEBI:60240"/>
    </ligand>
</feature>
<evidence type="ECO:0000256" key="3">
    <source>
        <dbReference type="ARBA" id="ARBA00004065"/>
    </source>
</evidence>
<feature type="domain" description="RNase H type-2" evidence="17">
    <location>
        <begin position="17"/>
        <end position="205"/>
    </location>
</feature>
<feature type="binding site" evidence="14 15">
    <location>
        <position position="114"/>
    </location>
    <ligand>
        <name>a divalent metal cation</name>
        <dbReference type="ChEBI" id="CHEBI:60240"/>
    </ligand>
</feature>
<comment type="cofactor">
    <cofactor evidence="14 15">
        <name>Mn(2+)</name>
        <dbReference type="ChEBI" id="CHEBI:29035"/>
    </cofactor>
    <cofactor evidence="14 15">
        <name>Mg(2+)</name>
        <dbReference type="ChEBI" id="CHEBI:18420"/>
    </cofactor>
    <text evidence="14 15">Manganese or magnesium. Binds 1 divalent metal ion per monomer in the absence of substrate. May bind a second metal ion after substrate binding.</text>
</comment>
<dbReference type="NCBIfam" id="NF000594">
    <property type="entry name" value="PRK00015.1-1"/>
    <property type="match status" value="1"/>
</dbReference>
<dbReference type="GO" id="GO:0004523">
    <property type="term" value="F:RNA-DNA hybrid ribonuclease activity"/>
    <property type="evidence" value="ECO:0007669"/>
    <property type="project" value="UniProtKB-UniRule"/>
</dbReference>